<evidence type="ECO:0000313" key="1">
    <source>
        <dbReference type="EMBL" id="GAG83984.1"/>
    </source>
</evidence>
<gene>
    <name evidence="1" type="ORF">S01H4_21983</name>
</gene>
<organism evidence="1">
    <name type="scientific">marine sediment metagenome</name>
    <dbReference type="NCBI Taxonomy" id="412755"/>
    <lineage>
        <taxon>unclassified sequences</taxon>
        <taxon>metagenomes</taxon>
        <taxon>ecological metagenomes</taxon>
    </lineage>
</organism>
<comment type="caution">
    <text evidence="1">The sequence shown here is derived from an EMBL/GenBank/DDBJ whole genome shotgun (WGS) entry which is preliminary data.</text>
</comment>
<dbReference type="EMBL" id="BART01010016">
    <property type="protein sequence ID" value="GAG83984.1"/>
    <property type="molecule type" value="Genomic_DNA"/>
</dbReference>
<proteinExistence type="predicted"/>
<protein>
    <submittedName>
        <fullName evidence="1">Uncharacterized protein</fullName>
    </submittedName>
</protein>
<name>X1AMZ6_9ZZZZ</name>
<dbReference type="AlphaFoldDB" id="X1AMZ6"/>
<sequence>MSEFGINIIGFVQGIFGVSNSCRILYNMIQKNNIHCELYDIDQIFNVNSYGIHEKILDTYLAPNILKYSVNLLVFNADAYNLLFKST</sequence>
<reference evidence="1" key="1">
    <citation type="journal article" date="2014" name="Front. Microbiol.">
        <title>High frequency of phylogenetically diverse reductive dehalogenase-homologous genes in deep subseafloor sedimentary metagenomes.</title>
        <authorList>
            <person name="Kawai M."/>
            <person name="Futagami T."/>
            <person name="Toyoda A."/>
            <person name="Takaki Y."/>
            <person name="Nishi S."/>
            <person name="Hori S."/>
            <person name="Arai W."/>
            <person name="Tsubouchi T."/>
            <person name="Morono Y."/>
            <person name="Uchiyama I."/>
            <person name="Ito T."/>
            <person name="Fujiyama A."/>
            <person name="Inagaki F."/>
            <person name="Takami H."/>
        </authorList>
    </citation>
    <scope>NUCLEOTIDE SEQUENCE</scope>
    <source>
        <strain evidence="1">Expedition CK06-06</strain>
    </source>
</reference>
<feature type="non-terminal residue" evidence="1">
    <location>
        <position position="87"/>
    </location>
</feature>
<accession>X1AMZ6</accession>